<organism evidence="2">
    <name type="scientific">Coralloluteibacterium stylophorae</name>
    <dbReference type="NCBI Taxonomy" id="1776034"/>
    <lineage>
        <taxon>Bacteria</taxon>
        <taxon>Pseudomonadati</taxon>
        <taxon>Pseudomonadota</taxon>
        <taxon>Gammaproteobacteria</taxon>
        <taxon>Lysobacterales</taxon>
        <taxon>Lysobacteraceae</taxon>
        <taxon>Coralloluteibacterium</taxon>
    </lineage>
</organism>
<accession>A0A8J7VT58</accession>
<feature type="region of interest" description="Disordered" evidence="1">
    <location>
        <begin position="23"/>
        <end position="48"/>
    </location>
</feature>
<protein>
    <submittedName>
        <fullName evidence="2">Uncharacterized protein</fullName>
    </submittedName>
</protein>
<dbReference type="RefSeq" id="WP_211925431.1">
    <property type="nucleotide sequence ID" value="NZ_JAGQFT020000006.1"/>
</dbReference>
<proteinExistence type="predicted"/>
<name>A0A8J7VT58_9GAMM</name>
<sequence length="48" mass="5250">MLRQFASAADDALRELGRLSTPEIAAALDTPDNPEVPQRDLRTTEEPA</sequence>
<dbReference type="EMBL" id="JAGQFT020000006">
    <property type="protein sequence ID" value="MBS7457671.1"/>
    <property type="molecule type" value="Genomic_DNA"/>
</dbReference>
<dbReference type="EMBL" id="JAGQFT010000010">
    <property type="protein sequence ID" value="MBR0561464.1"/>
    <property type="molecule type" value="Genomic_DNA"/>
</dbReference>
<reference evidence="2" key="2">
    <citation type="submission" date="2021-04" db="EMBL/GenBank/DDBJ databases">
        <authorList>
            <person name="Karlyshev A.V."/>
        </authorList>
    </citation>
    <scope>NUCLEOTIDE SEQUENCE</scope>
    <source>
        <strain evidence="2">LMG 29479</strain>
    </source>
</reference>
<comment type="caution">
    <text evidence="2">The sequence shown here is derived from an EMBL/GenBank/DDBJ whole genome shotgun (WGS) entry which is preliminary data.</text>
</comment>
<evidence type="ECO:0000313" key="4">
    <source>
        <dbReference type="Proteomes" id="UP000675747"/>
    </source>
</evidence>
<evidence type="ECO:0000313" key="2">
    <source>
        <dbReference type="EMBL" id="MBR0561464.1"/>
    </source>
</evidence>
<reference evidence="3 4" key="1">
    <citation type="journal article" date="2021" name="Microbiol. Resour. Announc.">
        <title>Draft Genome Sequence of Coralloluteibacterium stylophorae LMG 29479T.</title>
        <authorList>
            <person name="Karlyshev A.V."/>
            <person name="Kudryashova E.B."/>
            <person name="Ariskina E.V."/>
            <person name="Conroy A.P."/>
            <person name="Abidueva E.Y."/>
        </authorList>
    </citation>
    <scope>NUCLEOTIDE SEQUENCE [LARGE SCALE GENOMIC DNA]</scope>
    <source>
        <strain evidence="3 4">LMG 29479</strain>
    </source>
</reference>
<keyword evidence="4" id="KW-1185">Reference proteome</keyword>
<dbReference type="Proteomes" id="UP000675747">
    <property type="component" value="Unassembled WGS sequence"/>
</dbReference>
<gene>
    <name evidence="3" type="ORF">KB893_011080</name>
    <name evidence="2" type="ORF">KB893_02845</name>
</gene>
<evidence type="ECO:0000256" key="1">
    <source>
        <dbReference type="SAM" id="MobiDB-lite"/>
    </source>
</evidence>
<feature type="compositionally biased region" description="Basic and acidic residues" evidence="1">
    <location>
        <begin position="37"/>
        <end position="48"/>
    </location>
</feature>
<dbReference type="AlphaFoldDB" id="A0A8J7VT58"/>
<evidence type="ECO:0000313" key="3">
    <source>
        <dbReference type="EMBL" id="MBS7457671.1"/>
    </source>
</evidence>